<evidence type="ECO:0000256" key="2">
    <source>
        <dbReference type="SAM" id="Phobius"/>
    </source>
</evidence>
<feature type="compositionally biased region" description="Basic and acidic residues" evidence="1">
    <location>
        <begin position="374"/>
        <end position="384"/>
    </location>
</feature>
<proteinExistence type="predicted"/>
<dbReference type="EMBL" id="JBAMIC010000019">
    <property type="protein sequence ID" value="KAK7094112.1"/>
    <property type="molecule type" value="Genomic_DNA"/>
</dbReference>
<name>A0AAN9G454_9CAEN</name>
<feature type="compositionally biased region" description="Basic and acidic residues" evidence="1">
    <location>
        <begin position="392"/>
        <end position="402"/>
    </location>
</feature>
<protein>
    <submittedName>
        <fullName evidence="4">Uncharacterized protein</fullName>
    </submittedName>
</protein>
<keyword evidence="2" id="KW-1133">Transmembrane helix</keyword>
<keyword evidence="2" id="KW-0472">Membrane</keyword>
<keyword evidence="5" id="KW-1185">Reference proteome</keyword>
<feature type="region of interest" description="Disordered" evidence="1">
    <location>
        <begin position="306"/>
        <end position="402"/>
    </location>
</feature>
<gene>
    <name evidence="4" type="ORF">V1264_007777</name>
</gene>
<reference evidence="4 5" key="1">
    <citation type="submission" date="2024-02" db="EMBL/GenBank/DDBJ databases">
        <title>Chromosome-scale genome assembly of the rough periwinkle Littorina saxatilis.</title>
        <authorList>
            <person name="De Jode A."/>
            <person name="Faria R."/>
            <person name="Formenti G."/>
            <person name="Sims Y."/>
            <person name="Smith T.P."/>
            <person name="Tracey A."/>
            <person name="Wood J.M.D."/>
            <person name="Zagrodzka Z.B."/>
            <person name="Johannesson K."/>
            <person name="Butlin R.K."/>
            <person name="Leder E.H."/>
        </authorList>
    </citation>
    <scope>NUCLEOTIDE SEQUENCE [LARGE SCALE GENOMIC DNA]</scope>
    <source>
        <strain evidence="4">Snail1</strain>
        <tissue evidence="4">Muscle</tissue>
    </source>
</reference>
<evidence type="ECO:0000256" key="1">
    <source>
        <dbReference type="SAM" id="MobiDB-lite"/>
    </source>
</evidence>
<feature type="transmembrane region" description="Helical" evidence="2">
    <location>
        <begin position="173"/>
        <end position="199"/>
    </location>
</feature>
<sequence length="402" mass="44248">MLFPRIVALCVLLCFVFASDRENTKLAITMTLKYVLQTECTRVTETEVETQVLARIVQQNQEWPGLCTDSACTNAHVTGTCDGAFPRSINTVVVIEQVPDIVRSNDTQSTGSSGDVLLTAAVQNDAFDLQTINATLQKEIQVSVVRTCTPGYIAADLGTHCVKPEEPSSISPALMGSIIGGVVAFLVLVILISLVIVVYRRLNRPDTRRRPSTGRERQDDEHDYSSLTPAGRYAGPDHRGQRHGIELGRLDLDLTNPSYDDKNGRPVSDYDVIGEENPEIAKYLAESSLDKKHPGYLSLSIPQKNADDVNYSNNVTDVKDTNNVTDVNDSEYLTPHLPRKNGDGEDQADYITPCSPDESNKDKNKSDYITLCSPDERSEDKIDSDNITPCSGKEDLDNELGH</sequence>
<dbReference type="AlphaFoldDB" id="A0AAN9G454"/>
<accession>A0AAN9G454</accession>
<feature type="compositionally biased region" description="Basic and acidic residues" evidence="1">
    <location>
        <begin position="206"/>
        <end position="224"/>
    </location>
</feature>
<evidence type="ECO:0000256" key="3">
    <source>
        <dbReference type="SAM" id="SignalP"/>
    </source>
</evidence>
<evidence type="ECO:0000313" key="4">
    <source>
        <dbReference type="EMBL" id="KAK7094112.1"/>
    </source>
</evidence>
<feature type="signal peptide" evidence="3">
    <location>
        <begin position="1"/>
        <end position="18"/>
    </location>
</feature>
<evidence type="ECO:0000313" key="5">
    <source>
        <dbReference type="Proteomes" id="UP001374579"/>
    </source>
</evidence>
<dbReference type="Proteomes" id="UP001374579">
    <property type="component" value="Unassembled WGS sequence"/>
</dbReference>
<keyword evidence="2" id="KW-0812">Transmembrane</keyword>
<feature type="region of interest" description="Disordered" evidence="1">
    <location>
        <begin position="206"/>
        <end position="242"/>
    </location>
</feature>
<feature type="chain" id="PRO_5042819678" evidence="3">
    <location>
        <begin position="19"/>
        <end position="402"/>
    </location>
</feature>
<organism evidence="4 5">
    <name type="scientific">Littorina saxatilis</name>
    <dbReference type="NCBI Taxonomy" id="31220"/>
    <lineage>
        <taxon>Eukaryota</taxon>
        <taxon>Metazoa</taxon>
        <taxon>Spiralia</taxon>
        <taxon>Lophotrochozoa</taxon>
        <taxon>Mollusca</taxon>
        <taxon>Gastropoda</taxon>
        <taxon>Caenogastropoda</taxon>
        <taxon>Littorinimorpha</taxon>
        <taxon>Littorinoidea</taxon>
        <taxon>Littorinidae</taxon>
        <taxon>Littorina</taxon>
    </lineage>
</organism>
<feature type="compositionally biased region" description="Low complexity" evidence="1">
    <location>
        <begin position="313"/>
        <end position="327"/>
    </location>
</feature>
<keyword evidence="3" id="KW-0732">Signal</keyword>
<comment type="caution">
    <text evidence="4">The sequence shown here is derived from an EMBL/GenBank/DDBJ whole genome shotgun (WGS) entry which is preliminary data.</text>
</comment>